<dbReference type="PANTHER" id="PTHR16301">
    <property type="entry name" value="IMPACT-RELATED"/>
    <property type="match status" value="1"/>
</dbReference>
<dbReference type="EMBL" id="FNHO01000008">
    <property type="protein sequence ID" value="SDM74575.1"/>
    <property type="molecule type" value="Genomic_DNA"/>
</dbReference>
<evidence type="ECO:0000259" key="3">
    <source>
        <dbReference type="Pfam" id="PF09186"/>
    </source>
</evidence>
<dbReference type="SUPFAM" id="SSF54980">
    <property type="entry name" value="EF-G C-terminal domain-like"/>
    <property type="match status" value="1"/>
</dbReference>
<dbReference type="SUPFAM" id="SSF54211">
    <property type="entry name" value="Ribosomal protein S5 domain 2-like"/>
    <property type="match status" value="1"/>
</dbReference>
<evidence type="ECO:0000259" key="2">
    <source>
        <dbReference type="Pfam" id="PF01205"/>
    </source>
</evidence>
<evidence type="ECO:0000313" key="4">
    <source>
        <dbReference type="EMBL" id="SDM74575.1"/>
    </source>
</evidence>
<dbReference type="Proteomes" id="UP000182276">
    <property type="component" value="Unassembled WGS sequence"/>
</dbReference>
<dbReference type="Gene3D" id="3.30.230.30">
    <property type="entry name" value="Impact, N-terminal domain"/>
    <property type="match status" value="1"/>
</dbReference>
<comment type="caution">
    <text evidence="4">The sequence shown here is derived from an EMBL/GenBank/DDBJ whole genome shotgun (WGS) entry which is preliminary data.</text>
</comment>
<keyword evidence="5" id="KW-1185">Reference proteome</keyword>
<gene>
    <name evidence="4" type="ORF">SAMN05660875_108119</name>
</gene>
<dbReference type="PANTHER" id="PTHR16301:SF20">
    <property type="entry name" value="IMPACT FAMILY MEMBER YIGZ"/>
    <property type="match status" value="1"/>
</dbReference>
<dbReference type="InterPro" id="IPR035647">
    <property type="entry name" value="EFG_III/V"/>
</dbReference>
<protein>
    <submittedName>
        <fullName evidence="4">Uncharacterized protein, YigZ family</fullName>
    </submittedName>
</protein>
<name>A0ABY0R7J8_9GAMM</name>
<dbReference type="InterPro" id="IPR015269">
    <property type="entry name" value="UPF0029_Impact_C"/>
</dbReference>
<dbReference type="InterPro" id="IPR023582">
    <property type="entry name" value="Impact"/>
</dbReference>
<dbReference type="Pfam" id="PF01205">
    <property type="entry name" value="Impact_N"/>
    <property type="match status" value="1"/>
</dbReference>
<proteinExistence type="inferred from homology"/>
<dbReference type="Pfam" id="PF09186">
    <property type="entry name" value="DUF1949"/>
    <property type="match status" value="1"/>
</dbReference>
<reference evidence="4 5" key="1">
    <citation type="submission" date="2016-10" db="EMBL/GenBank/DDBJ databases">
        <authorList>
            <person name="Varghese N."/>
            <person name="Submissions S."/>
        </authorList>
    </citation>
    <scope>NUCLEOTIDE SEQUENCE [LARGE SCALE GENOMIC DNA]</scope>
    <source>
        <strain evidence="4 5">DSM 6083</strain>
    </source>
</reference>
<comment type="similarity">
    <text evidence="1">Belongs to the IMPACT family.</text>
</comment>
<feature type="domain" description="Impact N-terminal" evidence="2">
    <location>
        <begin position="52"/>
        <end position="151"/>
    </location>
</feature>
<dbReference type="InterPro" id="IPR036956">
    <property type="entry name" value="Impact_N_sf"/>
</dbReference>
<evidence type="ECO:0000313" key="5">
    <source>
        <dbReference type="Proteomes" id="UP000182276"/>
    </source>
</evidence>
<organism evidence="4 5">
    <name type="scientific">Stutzerimonas balearica DSM 6083</name>
    <dbReference type="NCBI Taxonomy" id="1123016"/>
    <lineage>
        <taxon>Bacteria</taxon>
        <taxon>Pseudomonadati</taxon>
        <taxon>Pseudomonadota</taxon>
        <taxon>Gammaproteobacteria</taxon>
        <taxon>Pseudomonadales</taxon>
        <taxon>Pseudomonadaceae</taxon>
        <taxon>Stutzerimonas</taxon>
    </lineage>
</organism>
<sequence length="235" mass="25730">MQSSARSTERRPWPPRCHAMQPLQWRLVPPARLTAMPFTLAGPCEYQELINKSRFLVKAAPIQTPEQAQTFLQSVADPSATHNCWAWKIGQQYRFSDDGEPGGTAGRPMLSAIEGQDCDRVVVVVTRWFGGIKLGTGGLARAYGGTAARCLQQAARIELVARRQASTHLRFAELALVKARLGEFEALLEHETFDAEGATLALALPAGQIAALEKLLADVSRGRSTLQLKDDPQIL</sequence>
<dbReference type="InterPro" id="IPR001498">
    <property type="entry name" value="Impact_N"/>
</dbReference>
<accession>A0ABY0R7J8</accession>
<evidence type="ECO:0000256" key="1">
    <source>
        <dbReference type="ARBA" id="ARBA00007665"/>
    </source>
</evidence>
<dbReference type="InterPro" id="IPR020568">
    <property type="entry name" value="Ribosomal_Su5_D2-typ_SF"/>
</dbReference>
<dbReference type="Gene3D" id="3.30.70.240">
    <property type="match status" value="1"/>
</dbReference>
<feature type="domain" description="UPF0029" evidence="3">
    <location>
        <begin position="168"/>
        <end position="223"/>
    </location>
</feature>